<reference evidence="5" key="2">
    <citation type="submission" date="2023-08" db="EMBL/GenBank/DDBJ databases">
        <authorList>
            <person name="Luo J."/>
        </authorList>
    </citation>
    <scope>NUCLEOTIDE SEQUENCE</scope>
    <source>
        <strain evidence="5">DSM 25064</strain>
    </source>
</reference>
<dbReference type="GO" id="GO:0007154">
    <property type="term" value="P:cell communication"/>
    <property type="evidence" value="ECO:0007669"/>
    <property type="project" value="InterPro"/>
</dbReference>
<reference evidence="5" key="1">
    <citation type="journal article" date="2010" name="Int. J. Syst. Evol. Microbiol.">
        <title>Porticoccus litoralis gen. nov., sp. nov., a gammaproteobacterium isolated from the Yellow Sea.</title>
        <authorList>
            <person name="Oh H.M."/>
            <person name="Kim H."/>
            <person name="Kim K.M."/>
            <person name="Min G.S."/>
            <person name="Cho J.C."/>
        </authorList>
    </citation>
    <scope>NUCLEOTIDE SEQUENCE</scope>
    <source>
        <strain evidence="5">DSM 25064</strain>
    </source>
</reference>
<accession>A0AAW8B6K9</accession>
<dbReference type="SUPFAM" id="SSF141072">
    <property type="entry name" value="CalX-like"/>
    <property type="match status" value="1"/>
</dbReference>
<evidence type="ECO:0000313" key="5">
    <source>
        <dbReference type="EMBL" id="MDP1521111.1"/>
    </source>
</evidence>
<dbReference type="Pfam" id="PF17963">
    <property type="entry name" value="Big_9"/>
    <property type="match status" value="1"/>
</dbReference>
<dbReference type="AlphaFoldDB" id="A0AAW8B6K9"/>
<dbReference type="RefSeq" id="WP_305170779.1">
    <property type="nucleotide sequence ID" value="NZ_JAUUUU010000005.1"/>
</dbReference>
<dbReference type="InterPro" id="IPR038081">
    <property type="entry name" value="CalX-like_sf"/>
</dbReference>
<evidence type="ECO:0000256" key="1">
    <source>
        <dbReference type="ARBA" id="ARBA00022729"/>
    </source>
</evidence>
<dbReference type="GO" id="GO:0016020">
    <property type="term" value="C:membrane"/>
    <property type="evidence" value="ECO:0007669"/>
    <property type="project" value="InterPro"/>
</dbReference>
<evidence type="ECO:0000256" key="2">
    <source>
        <dbReference type="ARBA" id="ARBA00022737"/>
    </source>
</evidence>
<keyword evidence="1" id="KW-0732">Signal</keyword>
<evidence type="ECO:0000313" key="6">
    <source>
        <dbReference type="Proteomes" id="UP001178354"/>
    </source>
</evidence>
<dbReference type="NCBIfam" id="TIGR01965">
    <property type="entry name" value="VCBS_repeat"/>
    <property type="match status" value="2"/>
</dbReference>
<proteinExistence type="predicted"/>
<comment type="caution">
    <text evidence="5">The sequence shown here is derived from an EMBL/GenBank/DDBJ whole genome shotgun (WGS) entry which is preliminary data.</text>
</comment>
<protein>
    <submittedName>
        <fullName evidence="5">Retention module-containing protein</fullName>
    </submittedName>
</protein>
<keyword evidence="6" id="KW-1185">Reference proteome</keyword>
<feature type="domain" description="Calx-beta" evidence="4">
    <location>
        <begin position="227"/>
        <end position="326"/>
    </location>
</feature>
<dbReference type="InterPro" id="IPR047777">
    <property type="entry name" value="LapA-like_RM"/>
</dbReference>
<dbReference type="InterPro" id="IPR010221">
    <property type="entry name" value="VCBS_dom"/>
</dbReference>
<organism evidence="5 6">
    <name type="scientific">Porticoccus litoralis</name>
    <dbReference type="NCBI Taxonomy" id="434086"/>
    <lineage>
        <taxon>Bacteria</taxon>
        <taxon>Pseudomonadati</taxon>
        <taxon>Pseudomonadota</taxon>
        <taxon>Gammaproteobacteria</taxon>
        <taxon>Cellvibrionales</taxon>
        <taxon>Porticoccaceae</taxon>
        <taxon>Porticoccus</taxon>
    </lineage>
</organism>
<gene>
    <name evidence="5" type="ORF">Q8A57_09035</name>
</gene>
<dbReference type="EMBL" id="JAUUUU010000005">
    <property type="protein sequence ID" value="MDP1521111.1"/>
    <property type="molecule type" value="Genomic_DNA"/>
</dbReference>
<dbReference type="InterPro" id="IPR003644">
    <property type="entry name" value="Calx_beta"/>
</dbReference>
<evidence type="ECO:0000259" key="4">
    <source>
        <dbReference type="Pfam" id="PF03160"/>
    </source>
</evidence>
<sequence length="683" mass="70919">MNEQIKQGNTIESNDGQQIMGFVASTDGATVVVVSADGTLRELNPGDAIREGDVLQVTDGSHVTITFADGTTRQLDSGGTFVVAQDSFQQLALVDGVEEQNPEFEALLAALNEGQDITEGQEATAAGEAGAAGGSGDEIGQGLYFNLIGGEVTPTAGIDPDYVPPPLLDPTADTDVQEGVPTVSVSVEVEIEIQDPPDGGEPPTIPTDDYPILVSGNAASVLEGTSEGGKEVVFILQLDKPFNQDVTVTYELKPGTADNPADWYDGPLVNTVIIPAGETSFPVTVTIVEDHLDEGNETFDIMILSATNATVSPSSNTATVTIYDDDTTPVANDDENSVQEDVQTTTSGNVITAASPGDVADTDADGDVLVIDAVNGDAANIGNPITGNYGTLTLKADGSYTYELNNDNPLVQGLSEGESLSESFEYTVWDTYNDKQTADLTITIIGTDDQPILAEVDDGSVSEVRLSGDLTSSGLTGALVASDVDVETLTYGVQGGSADNSLAGYDTSVDGTYGTLYVNSGTGAYQYVLTTDIEGWDDGESDTENFTFTVSDGDDADVTQPYAVLISGADDQPTLQDVTDGSISEVRLSGTLSSSGLSGTLVGDDVDVETLTYGVQGGSADNSLAGYDTSVDGTYGTLYVNSGTGAYQYVLTTDIEGWDDGESDTENFTFTVSDGDDADVTQP</sequence>
<dbReference type="Proteomes" id="UP001178354">
    <property type="component" value="Unassembled WGS sequence"/>
</dbReference>
<name>A0AAW8B6K9_9GAMM</name>
<dbReference type="Pfam" id="PF03160">
    <property type="entry name" value="Calx-beta"/>
    <property type="match status" value="1"/>
</dbReference>
<dbReference type="Gene3D" id="2.60.40.2030">
    <property type="match status" value="1"/>
</dbReference>
<keyword evidence="2" id="KW-0677">Repeat</keyword>
<evidence type="ECO:0000256" key="3">
    <source>
        <dbReference type="ARBA" id="ARBA00022837"/>
    </source>
</evidence>
<dbReference type="NCBIfam" id="NF033682">
    <property type="entry name" value="retention_LapA"/>
    <property type="match status" value="1"/>
</dbReference>
<feature type="non-terminal residue" evidence="5">
    <location>
        <position position="683"/>
    </location>
</feature>
<keyword evidence="3" id="KW-0106">Calcium</keyword>